<dbReference type="Pfam" id="PF01797">
    <property type="entry name" value="Y1_Tnp"/>
    <property type="match status" value="1"/>
</dbReference>
<dbReference type="GO" id="GO:0006313">
    <property type="term" value="P:DNA transposition"/>
    <property type="evidence" value="ECO:0007669"/>
    <property type="project" value="InterPro"/>
</dbReference>
<accession>A0A517T7M8</accession>
<dbReference type="InterPro" id="IPR052715">
    <property type="entry name" value="RAYT_transposase"/>
</dbReference>
<name>A0A517T7M8_9PLAN</name>
<dbReference type="GO" id="GO:0043565">
    <property type="term" value="F:sequence-specific DNA binding"/>
    <property type="evidence" value="ECO:0007669"/>
    <property type="project" value="TreeGrafter"/>
</dbReference>
<keyword evidence="3" id="KW-1185">Reference proteome</keyword>
<organism evidence="2 3">
    <name type="scientific">Calycomorphotria hydatis</name>
    <dbReference type="NCBI Taxonomy" id="2528027"/>
    <lineage>
        <taxon>Bacteria</taxon>
        <taxon>Pseudomonadati</taxon>
        <taxon>Planctomycetota</taxon>
        <taxon>Planctomycetia</taxon>
        <taxon>Planctomycetales</taxon>
        <taxon>Planctomycetaceae</taxon>
        <taxon>Calycomorphotria</taxon>
    </lineage>
</organism>
<evidence type="ECO:0000259" key="1">
    <source>
        <dbReference type="SMART" id="SM01321"/>
    </source>
</evidence>
<dbReference type="PANTHER" id="PTHR36966">
    <property type="entry name" value="REP-ASSOCIATED TYROSINE TRANSPOSASE"/>
    <property type="match status" value="1"/>
</dbReference>
<dbReference type="InterPro" id="IPR002686">
    <property type="entry name" value="Transposase_17"/>
</dbReference>
<gene>
    <name evidence="2" type="ORF">V22_16090</name>
</gene>
<dbReference type="KEGG" id="chya:V22_16090"/>
<dbReference type="Proteomes" id="UP000319976">
    <property type="component" value="Chromosome"/>
</dbReference>
<evidence type="ECO:0000313" key="2">
    <source>
        <dbReference type="EMBL" id="QDT64375.1"/>
    </source>
</evidence>
<sequence>MPHRKKVRHYNEPGHIHELTFSCYRRIQLLESPEHCRILSVAIQRAMLRNQFRLFAFVFMPEHVHLVVQPVGNGLIERLLFAIKRPSSFRIKQHLSKTDPLTLHQLTIQQRPGINTFRFWQEGPGYDRNLTEAGSIIAALDYVHANPVRRRLCDRPTDWKWTSARQFAGITDERDSDLPQIDPIPPDLID</sequence>
<dbReference type="RefSeq" id="WP_145261486.1">
    <property type="nucleotide sequence ID" value="NZ_CP036316.1"/>
</dbReference>
<reference evidence="2 3" key="1">
    <citation type="submission" date="2019-02" db="EMBL/GenBank/DDBJ databases">
        <title>Deep-cultivation of Planctomycetes and their phenomic and genomic characterization uncovers novel biology.</title>
        <authorList>
            <person name="Wiegand S."/>
            <person name="Jogler M."/>
            <person name="Boedeker C."/>
            <person name="Pinto D."/>
            <person name="Vollmers J."/>
            <person name="Rivas-Marin E."/>
            <person name="Kohn T."/>
            <person name="Peeters S.H."/>
            <person name="Heuer A."/>
            <person name="Rast P."/>
            <person name="Oberbeckmann S."/>
            <person name="Bunk B."/>
            <person name="Jeske O."/>
            <person name="Meyerdierks A."/>
            <person name="Storesund J.E."/>
            <person name="Kallscheuer N."/>
            <person name="Luecker S."/>
            <person name="Lage O.M."/>
            <person name="Pohl T."/>
            <person name="Merkel B.J."/>
            <person name="Hornburger P."/>
            <person name="Mueller R.-W."/>
            <person name="Bruemmer F."/>
            <person name="Labrenz M."/>
            <person name="Spormann A.M."/>
            <person name="Op den Camp H."/>
            <person name="Overmann J."/>
            <person name="Amann R."/>
            <person name="Jetten M.S.M."/>
            <person name="Mascher T."/>
            <person name="Medema M.H."/>
            <person name="Devos D.P."/>
            <person name="Kaster A.-K."/>
            <person name="Ovreas L."/>
            <person name="Rohde M."/>
            <person name="Galperin M.Y."/>
            <person name="Jogler C."/>
        </authorList>
    </citation>
    <scope>NUCLEOTIDE SEQUENCE [LARGE SCALE GENOMIC DNA]</scope>
    <source>
        <strain evidence="2 3">V22</strain>
    </source>
</reference>
<evidence type="ECO:0000313" key="3">
    <source>
        <dbReference type="Proteomes" id="UP000319976"/>
    </source>
</evidence>
<dbReference type="Gene3D" id="3.30.70.1290">
    <property type="entry name" value="Transposase IS200-like"/>
    <property type="match status" value="1"/>
</dbReference>
<proteinExistence type="predicted"/>
<dbReference type="PANTHER" id="PTHR36966:SF1">
    <property type="entry name" value="REP-ASSOCIATED TYROSINE TRANSPOSASE"/>
    <property type="match status" value="1"/>
</dbReference>
<dbReference type="InterPro" id="IPR036515">
    <property type="entry name" value="Transposase_17_sf"/>
</dbReference>
<dbReference type="GO" id="GO:0004803">
    <property type="term" value="F:transposase activity"/>
    <property type="evidence" value="ECO:0007669"/>
    <property type="project" value="InterPro"/>
</dbReference>
<dbReference type="SMART" id="SM01321">
    <property type="entry name" value="Y1_Tnp"/>
    <property type="match status" value="1"/>
</dbReference>
<dbReference type="EMBL" id="CP036316">
    <property type="protein sequence ID" value="QDT64375.1"/>
    <property type="molecule type" value="Genomic_DNA"/>
</dbReference>
<dbReference type="NCBIfam" id="NF047646">
    <property type="entry name" value="REP_Tyr_transpos"/>
    <property type="match status" value="1"/>
</dbReference>
<protein>
    <submittedName>
        <fullName evidence="2">Transposase IS200 like protein</fullName>
    </submittedName>
</protein>
<dbReference type="SUPFAM" id="SSF143422">
    <property type="entry name" value="Transposase IS200-like"/>
    <property type="match status" value="1"/>
</dbReference>
<dbReference type="OrthoDB" id="9794403at2"/>
<dbReference type="AlphaFoldDB" id="A0A517T7M8"/>
<feature type="domain" description="Transposase IS200-like" evidence="1">
    <location>
        <begin position="12"/>
        <end position="146"/>
    </location>
</feature>